<evidence type="ECO:0000313" key="10">
    <source>
        <dbReference type="Proteomes" id="UP000616885"/>
    </source>
</evidence>
<dbReference type="Proteomes" id="UP000616885">
    <property type="component" value="Unassembled WGS sequence"/>
</dbReference>
<dbReference type="PANTHER" id="PTHR13257:SF0">
    <property type="entry name" value="NUCLEAR PORE COMPLEX PROTEIN NUP88"/>
    <property type="match status" value="1"/>
</dbReference>
<sequence>MPKVKSYSAPWLAKNAPGHQLFEPIADLARPQALSNKTQHQPGPRRTIARWGTQVFVAVGKEIRWGDLAYIKEQWTARHSRNGGYGARIKTEDSFASVESDVDLEHAPGMRTIKTRCAEDIRQLVISQNSNYLAILTAYTVHICVLPDSSHLTSEDNGPLKPKMFTLGPTTHVTSRAPIMSALWHPLGVNGTCLVTVTADAVVRVWEIDAANRWSFDNPTTSVDLKKLADGTSLDQDFSASVTATNKGFSPDSFDMEVAAASFATKGSGGWDPMTLWVAMREGDVYALCPLLPQKWAPPPTLIPSLSVSIVTTVASIEDDPEVSDYEKLLAQQQLEWMGELDAQEPTILEGPPGEPIIEVYNRPSRPGTIPRLQGPLT</sequence>
<reference evidence="9" key="1">
    <citation type="submission" date="2020-10" db="EMBL/GenBank/DDBJ databases">
        <title>High-Quality Genome Resource of Clonostachys rosea strain S41 by Oxford Nanopore Long-Read Sequencing.</title>
        <authorList>
            <person name="Wang H."/>
        </authorList>
    </citation>
    <scope>NUCLEOTIDE SEQUENCE</scope>
    <source>
        <strain evidence="9">S41</strain>
    </source>
</reference>
<keyword evidence="5" id="KW-0811">Translocation</keyword>
<evidence type="ECO:0000313" key="9">
    <source>
        <dbReference type="EMBL" id="KAF9748254.1"/>
    </source>
</evidence>
<evidence type="ECO:0000256" key="2">
    <source>
        <dbReference type="ARBA" id="ARBA00022448"/>
    </source>
</evidence>
<keyword evidence="6" id="KW-0906">Nuclear pore complex</keyword>
<keyword evidence="3" id="KW-0509">mRNA transport</keyword>
<protein>
    <submittedName>
        <fullName evidence="9">Uncharacterized protein</fullName>
    </submittedName>
</protein>
<dbReference type="SUPFAM" id="SSF50978">
    <property type="entry name" value="WD40 repeat-like"/>
    <property type="match status" value="1"/>
</dbReference>
<evidence type="ECO:0000256" key="4">
    <source>
        <dbReference type="ARBA" id="ARBA00022927"/>
    </source>
</evidence>
<dbReference type="GO" id="GO:0000056">
    <property type="term" value="P:ribosomal small subunit export from nucleus"/>
    <property type="evidence" value="ECO:0007669"/>
    <property type="project" value="InterPro"/>
</dbReference>
<dbReference type="GO" id="GO:0006606">
    <property type="term" value="P:protein import into nucleus"/>
    <property type="evidence" value="ECO:0007669"/>
    <property type="project" value="TreeGrafter"/>
</dbReference>
<name>A0A8H7KDJ5_BIOOC</name>
<comment type="subcellular location">
    <subcellularLocation>
        <location evidence="1">Nucleus</location>
        <location evidence="1">Nuclear pore complex</location>
    </subcellularLocation>
</comment>
<keyword evidence="4" id="KW-0653">Protein transport</keyword>
<feature type="region of interest" description="Disordered" evidence="8">
    <location>
        <begin position="359"/>
        <end position="378"/>
    </location>
</feature>
<gene>
    <name evidence="9" type="ORF">IM811_017759</name>
</gene>
<dbReference type="GO" id="GO:0006406">
    <property type="term" value="P:mRNA export from nucleus"/>
    <property type="evidence" value="ECO:0007669"/>
    <property type="project" value="TreeGrafter"/>
</dbReference>
<dbReference type="PANTHER" id="PTHR13257">
    <property type="entry name" value="NUCLEOPORIN NUP84-RELATED"/>
    <property type="match status" value="1"/>
</dbReference>
<organism evidence="9 10">
    <name type="scientific">Bionectria ochroleuca</name>
    <name type="common">Gliocladium roseum</name>
    <dbReference type="NCBI Taxonomy" id="29856"/>
    <lineage>
        <taxon>Eukaryota</taxon>
        <taxon>Fungi</taxon>
        <taxon>Dikarya</taxon>
        <taxon>Ascomycota</taxon>
        <taxon>Pezizomycotina</taxon>
        <taxon>Sordariomycetes</taxon>
        <taxon>Hypocreomycetidae</taxon>
        <taxon>Hypocreales</taxon>
        <taxon>Bionectriaceae</taxon>
        <taxon>Clonostachys</taxon>
    </lineage>
</organism>
<keyword evidence="2" id="KW-0813">Transport</keyword>
<comment type="caution">
    <text evidence="9">The sequence shown here is derived from an EMBL/GenBank/DDBJ whole genome shotgun (WGS) entry which is preliminary data.</text>
</comment>
<evidence type="ECO:0000256" key="5">
    <source>
        <dbReference type="ARBA" id="ARBA00023010"/>
    </source>
</evidence>
<dbReference type="GO" id="GO:0017056">
    <property type="term" value="F:structural constituent of nuclear pore"/>
    <property type="evidence" value="ECO:0007669"/>
    <property type="project" value="InterPro"/>
</dbReference>
<dbReference type="GO" id="GO:0000055">
    <property type="term" value="P:ribosomal large subunit export from nucleus"/>
    <property type="evidence" value="ECO:0007669"/>
    <property type="project" value="InterPro"/>
</dbReference>
<dbReference type="EMBL" id="JADCTT010000009">
    <property type="protein sequence ID" value="KAF9748254.1"/>
    <property type="molecule type" value="Genomic_DNA"/>
</dbReference>
<evidence type="ECO:0000256" key="6">
    <source>
        <dbReference type="ARBA" id="ARBA00023132"/>
    </source>
</evidence>
<evidence type="ECO:0000256" key="7">
    <source>
        <dbReference type="ARBA" id="ARBA00023242"/>
    </source>
</evidence>
<dbReference type="GO" id="GO:0005643">
    <property type="term" value="C:nuclear pore"/>
    <property type="evidence" value="ECO:0007669"/>
    <property type="project" value="UniProtKB-SubCell"/>
</dbReference>
<dbReference type="InterPro" id="IPR037700">
    <property type="entry name" value="NUP88/NUP82"/>
</dbReference>
<proteinExistence type="predicted"/>
<dbReference type="AlphaFoldDB" id="A0A8H7KDJ5"/>
<dbReference type="InterPro" id="IPR036322">
    <property type="entry name" value="WD40_repeat_dom_sf"/>
</dbReference>
<evidence type="ECO:0000256" key="3">
    <source>
        <dbReference type="ARBA" id="ARBA00022816"/>
    </source>
</evidence>
<keyword evidence="7" id="KW-0539">Nucleus</keyword>
<evidence type="ECO:0000256" key="8">
    <source>
        <dbReference type="SAM" id="MobiDB-lite"/>
    </source>
</evidence>
<evidence type="ECO:0000256" key="1">
    <source>
        <dbReference type="ARBA" id="ARBA00004567"/>
    </source>
</evidence>
<accession>A0A8H7KDJ5</accession>